<dbReference type="RefSeq" id="WP_094586115.1">
    <property type="nucleotide sequence ID" value="NZ_JAYGHX010000005.1"/>
</dbReference>
<keyword evidence="2" id="KW-1185">Reference proteome</keyword>
<evidence type="ECO:0000313" key="1">
    <source>
        <dbReference type="EMBL" id="MEA5391472.1"/>
    </source>
</evidence>
<protein>
    <submittedName>
        <fullName evidence="1">DUF2862 domain-containing protein</fullName>
    </submittedName>
</protein>
<name>A0ABU5RUL1_9CYAN</name>
<proteinExistence type="predicted"/>
<organism evidence="1 2">
    <name type="scientific">Cyanobium gracile UHCC 0139</name>
    <dbReference type="NCBI Taxonomy" id="3110308"/>
    <lineage>
        <taxon>Bacteria</taxon>
        <taxon>Bacillati</taxon>
        <taxon>Cyanobacteriota</taxon>
        <taxon>Cyanophyceae</taxon>
        <taxon>Synechococcales</taxon>
        <taxon>Prochlorococcaceae</taxon>
        <taxon>Cyanobium</taxon>
    </lineage>
</organism>
<accession>A0ABU5RUL1</accession>
<sequence>MAQAGITIGSKVRVTRVRDRIPAGLVAALKADATGTVKDFRVTDGTGIGVVVELSGGTTTWFFDDEITPA</sequence>
<comment type="caution">
    <text evidence="1">The sequence shown here is derived from an EMBL/GenBank/DDBJ whole genome shotgun (WGS) entry which is preliminary data.</text>
</comment>
<dbReference type="Proteomes" id="UP001304461">
    <property type="component" value="Unassembled WGS sequence"/>
</dbReference>
<dbReference type="EMBL" id="JAYGHX010000005">
    <property type="protein sequence ID" value="MEA5391472.1"/>
    <property type="molecule type" value="Genomic_DNA"/>
</dbReference>
<reference evidence="1 2" key="1">
    <citation type="submission" date="2023-12" db="EMBL/GenBank/DDBJ databases">
        <title>Baltic Sea Cyanobacteria.</title>
        <authorList>
            <person name="Delbaje E."/>
            <person name="Fewer D.P."/>
            <person name="Shishido T.K."/>
        </authorList>
    </citation>
    <scope>NUCLEOTIDE SEQUENCE [LARGE SCALE GENOMIC DNA]</scope>
    <source>
        <strain evidence="1 2">UHCC 0139</strain>
    </source>
</reference>
<dbReference type="InterPro" id="IPR021291">
    <property type="entry name" value="Tsr0524-like"/>
</dbReference>
<dbReference type="Pfam" id="PF11061">
    <property type="entry name" value="Tsr0524-like"/>
    <property type="match status" value="1"/>
</dbReference>
<gene>
    <name evidence="1" type="ORF">VB738_09390</name>
</gene>
<evidence type="ECO:0000313" key="2">
    <source>
        <dbReference type="Proteomes" id="UP001304461"/>
    </source>
</evidence>